<evidence type="ECO:0008006" key="2">
    <source>
        <dbReference type="Google" id="ProtNLM"/>
    </source>
</evidence>
<accession>M8B7M2</accession>
<evidence type="ECO:0000313" key="1">
    <source>
        <dbReference type="EnsemblPlants" id="EMT10016"/>
    </source>
</evidence>
<sequence>MCNAKACMLVYGEGEGVPEVFPSHAKAVAILTQYKNMPEGKFKKTVNQEGFLSQHFDKLHAKGQKFQGVCEDNETRVLLHKAMSNLSSLDGLNVEDLTNVGRKLEPQEPYVTNKMDMGSPTMYHAPPPAPYVIDYMHMESPSTYQAPPPPPYITHNMDIGTSTMYQAPSPAPYVTDGMDMGPPMMLRPHGSKRIHLA</sequence>
<organism evidence="1">
    <name type="scientific">Aegilops tauschii</name>
    <name type="common">Tausch's goatgrass</name>
    <name type="synonym">Aegilops squarrosa</name>
    <dbReference type="NCBI Taxonomy" id="37682"/>
    <lineage>
        <taxon>Eukaryota</taxon>
        <taxon>Viridiplantae</taxon>
        <taxon>Streptophyta</taxon>
        <taxon>Embryophyta</taxon>
        <taxon>Tracheophyta</taxon>
        <taxon>Spermatophyta</taxon>
        <taxon>Magnoliopsida</taxon>
        <taxon>Liliopsida</taxon>
        <taxon>Poales</taxon>
        <taxon>Poaceae</taxon>
        <taxon>BOP clade</taxon>
        <taxon>Pooideae</taxon>
        <taxon>Triticodae</taxon>
        <taxon>Triticeae</taxon>
        <taxon>Triticinae</taxon>
        <taxon>Aegilops</taxon>
    </lineage>
</organism>
<dbReference type="EnsemblPlants" id="EMT10016">
    <property type="protein sequence ID" value="EMT10016"/>
    <property type="gene ID" value="F775_19203"/>
</dbReference>
<dbReference type="AlphaFoldDB" id="M8B7M2"/>
<name>M8B7M2_AEGTA</name>
<proteinExistence type="predicted"/>
<protein>
    <recommendedName>
        <fullName evidence="2">MADS-box domain-containing protein</fullName>
    </recommendedName>
</protein>
<reference evidence="1" key="1">
    <citation type="submission" date="2015-06" db="UniProtKB">
        <authorList>
            <consortium name="EnsemblPlants"/>
        </authorList>
    </citation>
    <scope>IDENTIFICATION</scope>
</reference>